<keyword evidence="3" id="KW-1185">Reference proteome</keyword>
<evidence type="ECO:0000313" key="3">
    <source>
        <dbReference type="Proteomes" id="UP001469089"/>
    </source>
</evidence>
<evidence type="ECO:0000259" key="1">
    <source>
        <dbReference type="Pfam" id="PF16747"/>
    </source>
</evidence>
<organism evidence="2 3">
    <name type="scientific">Paraburkholderia acidicola</name>
    <dbReference type="NCBI Taxonomy" id="1912599"/>
    <lineage>
        <taxon>Bacteria</taxon>
        <taxon>Pseudomonadati</taxon>
        <taxon>Pseudomonadota</taxon>
        <taxon>Betaproteobacteria</taxon>
        <taxon>Burkholderiales</taxon>
        <taxon>Burkholderiaceae</taxon>
        <taxon>Paraburkholderia</taxon>
    </lineage>
</organism>
<dbReference type="RefSeq" id="WP_349542740.1">
    <property type="nucleotide sequence ID" value="NZ_JAOALG010000001.1"/>
</dbReference>
<dbReference type="EMBL" id="JAOALG010000001">
    <property type="protein sequence ID" value="MEQ5840618.1"/>
    <property type="molecule type" value="Genomic_DNA"/>
</dbReference>
<gene>
    <name evidence="2" type="ORF">N0A02_14425</name>
</gene>
<comment type="caution">
    <text evidence="2">The sequence shown here is derived from an EMBL/GenBank/DDBJ whole genome shotgun (WGS) entry which is preliminary data.</text>
</comment>
<protein>
    <recommendedName>
        <fullName evidence="1">Surface-adhesin protein E-like domain-containing protein</fullName>
    </recommendedName>
</protein>
<dbReference type="Pfam" id="PF16747">
    <property type="entry name" value="Adhesin_E"/>
    <property type="match status" value="1"/>
</dbReference>
<sequence>MNAWSTNWLLLGQTSEHQVWLDTDSVERLANGDMAYLSMDIAKTGYLPAGASEVLAIADTRYEMDCYQARWMERSTEYFSDEGKEVGKAPEAKAAWAKIEDGTDPAFVYKKIC</sequence>
<dbReference type="InterPro" id="IPR031939">
    <property type="entry name" value="Adhesin_E-like"/>
</dbReference>
<proteinExistence type="predicted"/>
<accession>A0ABV1LMX7</accession>
<reference evidence="2 3" key="1">
    <citation type="journal article" date="2024" name="Chem. Sci.">
        <title>Discovery of a lagriamide polyketide by integrated genome mining, isotopic labeling, and untargeted metabolomics.</title>
        <authorList>
            <person name="Fergusson C.H."/>
            <person name="Saulog J."/>
            <person name="Paulo B.S."/>
            <person name="Wilson D.M."/>
            <person name="Liu D.Y."/>
            <person name="Morehouse N.J."/>
            <person name="Waterworth S."/>
            <person name="Barkei J."/>
            <person name="Gray C.A."/>
            <person name="Kwan J.C."/>
            <person name="Eustaquio A.S."/>
            <person name="Linington R.G."/>
        </authorList>
    </citation>
    <scope>NUCLEOTIDE SEQUENCE [LARGE SCALE GENOMIC DNA]</scope>
    <source>
        <strain evidence="2 3">RL17-338-BIF-B</strain>
    </source>
</reference>
<evidence type="ECO:0000313" key="2">
    <source>
        <dbReference type="EMBL" id="MEQ5840618.1"/>
    </source>
</evidence>
<feature type="domain" description="Surface-adhesin protein E-like" evidence="1">
    <location>
        <begin position="8"/>
        <end position="113"/>
    </location>
</feature>
<dbReference type="Proteomes" id="UP001469089">
    <property type="component" value="Unassembled WGS sequence"/>
</dbReference>
<name>A0ABV1LMX7_9BURK</name>